<feature type="region of interest" description="Disordered" evidence="1">
    <location>
        <begin position="749"/>
        <end position="824"/>
    </location>
</feature>
<proteinExistence type="predicted"/>
<feature type="compositionally biased region" description="Basic and acidic residues" evidence="1">
    <location>
        <begin position="794"/>
        <end position="809"/>
    </location>
</feature>
<evidence type="ECO:0000313" key="4">
    <source>
        <dbReference type="Proteomes" id="UP001497480"/>
    </source>
</evidence>
<dbReference type="Proteomes" id="UP001497480">
    <property type="component" value="Unassembled WGS sequence"/>
</dbReference>
<keyword evidence="2" id="KW-0812">Transmembrane</keyword>
<feature type="compositionally biased region" description="Low complexity" evidence="1">
    <location>
        <begin position="531"/>
        <end position="541"/>
    </location>
</feature>
<feature type="compositionally biased region" description="Acidic residues" evidence="1">
    <location>
        <begin position="314"/>
        <end position="343"/>
    </location>
</feature>
<feature type="region of interest" description="Disordered" evidence="1">
    <location>
        <begin position="998"/>
        <end position="1061"/>
    </location>
</feature>
<dbReference type="PANTHER" id="PTHR33870">
    <property type="entry name" value="CARDIOMYOPATHY-ASSOCIATED PROTEIN"/>
    <property type="match status" value="1"/>
</dbReference>
<evidence type="ECO:0000313" key="3">
    <source>
        <dbReference type="EMBL" id="CAL0322860.1"/>
    </source>
</evidence>
<feature type="compositionally biased region" description="Basic and acidic residues" evidence="1">
    <location>
        <begin position="1292"/>
        <end position="1305"/>
    </location>
</feature>
<feature type="compositionally biased region" description="Low complexity" evidence="1">
    <location>
        <begin position="654"/>
        <end position="663"/>
    </location>
</feature>
<evidence type="ECO:0000256" key="2">
    <source>
        <dbReference type="SAM" id="Phobius"/>
    </source>
</evidence>
<feature type="compositionally biased region" description="Acidic residues" evidence="1">
    <location>
        <begin position="591"/>
        <end position="600"/>
    </location>
</feature>
<comment type="caution">
    <text evidence="3">The sequence shown here is derived from an EMBL/GenBank/DDBJ whole genome shotgun (WGS) entry which is preliminary data.</text>
</comment>
<reference evidence="3 4" key="1">
    <citation type="submission" date="2024-03" db="EMBL/GenBank/DDBJ databases">
        <authorList>
            <person name="Martinez-Hernandez J."/>
        </authorList>
    </citation>
    <scope>NUCLEOTIDE SEQUENCE [LARGE SCALE GENOMIC DNA]</scope>
</reference>
<protein>
    <submittedName>
        <fullName evidence="3">Uncharacterized protein</fullName>
    </submittedName>
</protein>
<feature type="compositionally biased region" description="Basic and acidic residues" evidence="1">
    <location>
        <begin position="344"/>
        <end position="364"/>
    </location>
</feature>
<dbReference type="EMBL" id="CAXHTB010000016">
    <property type="protein sequence ID" value="CAL0322860.1"/>
    <property type="molecule type" value="Genomic_DNA"/>
</dbReference>
<sequence length="1305" mass="144711">MGSALEIGIKIRKIVIISIRCCYRSVCNHPFLVCFLGFLLLLYRYFPFLFSVLVSASPVLVCTAVLLGTLLSFGQPNLPEIEKEEKVTHGISSFQTGFSVGETVVADRDESYVVKGYSEYRSDVEESGVEEASLAGERDNRGEEDCGLLSDVPLDDVNPEVVQPEKLLREEVEREFRSFELGEKSGEVHEENLRSEGVSSDEEAIEKQYVLVEKVNDDILDNDIENEKILGGRVEFSPRSSWKHVESSDDEDDDSVESGSDQAESSSPDASMADIMPMLDELHPLLDLDAPQPAHISHDGSDAASEKSQKSDDDSVESDEEDAENRDEAEEDGVDERDDEEETEGGKEDESKSAIKWTEDDQRNLMDLGSLELERNQRLENLIARRRARRLMAEKNLIDFDSADIPINVAPITTRRSPFDFPDESYADMGLPPIPGSAPSILQPRRNPFDIPYDPSEEKPDLKGDSFQQEFTMFAHRDKDIFFRRHESFSMGSSVLGLSKHERHDINWKPVFITERMASEGTSYGSFQRQSSEVSDSKISSVPDTESVSSIDHDERKFSEQDLSQEAEFISNIDHASDGAEHGSQSSGENDSVEMIEMEEGDVHPDEVEIVLGGVENPTEMEFYPETEDVEINEQFNARETHLRREPSDEDNSSRSSRSSLSEVIDNIPDETTDKTDILKQGDGEVSGEVEESRMSTQGSVEESIFEQLSGEVEEVQHVEPVYDSSPPASGKLQSFASVSSDLAMEFSERSLPPVSVEMTDDVADEESELHDERPEDNTSGKEETQGTSSQLHMEVKNELKSEKSEDINQHNVPGDESYAVDPNLVDQNGSIVSERLSSNIELVEGVTNSGSVLKQDLTDHISADSKIILQQNVESPSEKSILPGDETVEEGAVFNGMSRYHSANMSEFVQDADEILDSVVSDAHHISSSHSSMREDSVIHSNLPSEKTEYAEIISPDKEDIHQIEQDKIVLSSSVEQGNPDIYQDFDKNIVSFTSDGQHEVDVDSSSNSENHQSNSDKLVVKPSSSDHDESQKSDIVQVDSSQGVVTSDDGAGELHDAVDKAPLSISSVTSETSDTPEFNLPPHEVDLVVDRHQEPESVFEEVEHLDHSAEDYMSQVTEESKEFDDIKEIDEEFLSELDIVGDFSVRDASVALHTDIVDEKTLDAQGSSLSKQDEPDIPVLEARSLEDINLAFKQLQEGVDVKEDVLPSTVKDQLVSEESKDHPEVNSDLQVIEARSVDDTNVAFNQSTEGNHGELPKPLDLNGESAKIEENDVGSTKVIENIESATSADESNRVPSEKPENAP</sequence>
<feature type="region of interest" description="Disordered" evidence="1">
    <location>
        <begin position="1246"/>
        <end position="1305"/>
    </location>
</feature>
<keyword evidence="4" id="KW-1185">Reference proteome</keyword>
<feature type="region of interest" description="Disordered" evidence="1">
    <location>
        <begin position="226"/>
        <end position="370"/>
    </location>
</feature>
<feature type="compositionally biased region" description="Basic and acidic residues" evidence="1">
    <location>
        <begin position="771"/>
        <end position="785"/>
    </location>
</feature>
<feature type="compositionally biased region" description="Acidic residues" evidence="1">
    <location>
        <begin position="759"/>
        <end position="770"/>
    </location>
</feature>
<organism evidence="3 4">
    <name type="scientific">Lupinus luteus</name>
    <name type="common">European yellow lupine</name>
    <dbReference type="NCBI Taxonomy" id="3873"/>
    <lineage>
        <taxon>Eukaryota</taxon>
        <taxon>Viridiplantae</taxon>
        <taxon>Streptophyta</taxon>
        <taxon>Embryophyta</taxon>
        <taxon>Tracheophyta</taxon>
        <taxon>Spermatophyta</taxon>
        <taxon>Magnoliopsida</taxon>
        <taxon>eudicotyledons</taxon>
        <taxon>Gunneridae</taxon>
        <taxon>Pentapetalae</taxon>
        <taxon>rosids</taxon>
        <taxon>fabids</taxon>
        <taxon>Fabales</taxon>
        <taxon>Fabaceae</taxon>
        <taxon>Papilionoideae</taxon>
        <taxon>50 kb inversion clade</taxon>
        <taxon>genistoids sensu lato</taxon>
        <taxon>core genistoids</taxon>
        <taxon>Genisteae</taxon>
        <taxon>Lupinus</taxon>
    </lineage>
</organism>
<name>A0AAV1XP05_LUPLU</name>
<feature type="compositionally biased region" description="Basic and acidic residues" evidence="1">
    <location>
        <begin position="672"/>
        <end position="683"/>
    </location>
</feature>
<dbReference type="PANTHER" id="PTHR33870:SF4">
    <property type="entry name" value="CARDIOMYOPATHY-ASSOCIATED PROTEIN"/>
    <property type="match status" value="1"/>
</dbReference>
<feature type="compositionally biased region" description="Acidic residues" evidence="1">
    <location>
        <begin position="623"/>
        <end position="632"/>
    </location>
</feature>
<keyword evidence="2" id="KW-0472">Membrane</keyword>
<accession>A0AAV1XP05</accession>
<feature type="compositionally biased region" description="Low complexity" evidence="1">
    <location>
        <begin position="1006"/>
        <end position="1017"/>
    </location>
</feature>
<feature type="compositionally biased region" description="Basic and acidic residues" evidence="1">
    <location>
        <begin position="551"/>
        <end position="560"/>
    </location>
</feature>
<feature type="transmembrane region" description="Helical" evidence="2">
    <location>
        <begin position="21"/>
        <end position="42"/>
    </location>
</feature>
<gene>
    <name evidence="3" type="ORF">LLUT_LOCUS23920</name>
</gene>
<feature type="compositionally biased region" description="Basic and acidic residues" evidence="1">
    <location>
        <begin position="637"/>
        <end position="647"/>
    </location>
</feature>
<feature type="region of interest" description="Disordered" evidence="1">
    <location>
        <begin position="523"/>
        <end position="703"/>
    </location>
</feature>
<evidence type="ECO:0000256" key="1">
    <source>
        <dbReference type="SAM" id="MobiDB-lite"/>
    </source>
</evidence>
<keyword evidence="2" id="KW-1133">Transmembrane helix</keyword>
<feature type="compositionally biased region" description="Basic and acidic residues" evidence="1">
    <location>
        <begin position="296"/>
        <end position="313"/>
    </location>
</feature>